<name>A0A5J5IJF7_9BACT</name>
<evidence type="ECO:0000313" key="3">
    <source>
        <dbReference type="EMBL" id="KAA9040901.1"/>
    </source>
</evidence>
<feature type="compositionally biased region" description="Polar residues" evidence="1">
    <location>
        <begin position="168"/>
        <end position="179"/>
    </location>
</feature>
<protein>
    <recommendedName>
        <fullName evidence="5">Adhesin domain-containing protein</fullName>
    </recommendedName>
</protein>
<keyword evidence="2" id="KW-0732">Signal</keyword>
<reference evidence="3 4" key="1">
    <citation type="submission" date="2019-09" db="EMBL/GenBank/DDBJ databases">
        <title>Draft genome sequence of Ginsengibacter sp. BR5-29.</title>
        <authorList>
            <person name="Im W.-T."/>
        </authorList>
    </citation>
    <scope>NUCLEOTIDE SEQUENCE [LARGE SCALE GENOMIC DNA]</scope>
    <source>
        <strain evidence="3 4">BR5-29</strain>
    </source>
</reference>
<dbReference type="EMBL" id="VYQF01000001">
    <property type="protein sequence ID" value="KAA9040901.1"/>
    <property type="molecule type" value="Genomic_DNA"/>
</dbReference>
<feature type="signal peptide" evidence="2">
    <location>
        <begin position="1"/>
        <end position="19"/>
    </location>
</feature>
<dbReference type="RefSeq" id="WP_150412990.1">
    <property type="nucleotide sequence ID" value="NZ_VYQF01000001.1"/>
</dbReference>
<dbReference type="Proteomes" id="UP000326903">
    <property type="component" value="Unassembled WGS sequence"/>
</dbReference>
<keyword evidence="4" id="KW-1185">Reference proteome</keyword>
<gene>
    <name evidence="3" type="ORF">FW778_02360</name>
</gene>
<sequence length="346" mass="36050">MKKYFFLLLVVALSLTVNAQNKSETEPYLTKSFAGESLSKVTAETSGGNITVTGVDPSQSKVEVFVSQNNNRKTLTDEELQSKINEDYDLDVSVKNHELTVTAKSKRRITDWKKALSFSFKIYIPKNAAADLTTSGGNISLANLSGNKGFTTSGGNLNLEALEGKTKGATSGGNINLSNSKDDMDVSTSGGNIRAEKSSGNISIVTSGGSINMEDLNGKIKATTSGGNVKGKTIAGELNASTSGGNVSLHNLTCALKAATSGGNIDVSVKNLGSYLSLYNSAGKVNLEIPKSIGIDLKLSAMKISTGTLENFNGTNSNEEIKGTVNGGGIPVTVEAGSGKIDIVFN</sequence>
<evidence type="ECO:0000313" key="4">
    <source>
        <dbReference type="Proteomes" id="UP000326903"/>
    </source>
</evidence>
<evidence type="ECO:0000256" key="2">
    <source>
        <dbReference type="SAM" id="SignalP"/>
    </source>
</evidence>
<evidence type="ECO:0008006" key="5">
    <source>
        <dbReference type="Google" id="ProtNLM"/>
    </source>
</evidence>
<accession>A0A5J5IJF7</accession>
<organism evidence="3 4">
    <name type="scientific">Ginsengibacter hankyongi</name>
    <dbReference type="NCBI Taxonomy" id="2607284"/>
    <lineage>
        <taxon>Bacteria</taxon>
        <taxon>Pseudomonadati</taxon>
        <taxon>Bacteroidota</taxon>
        <taxon>Chitinophagia</taxon>
        <taxon>Chitinophagales</taxon>
        <taxon>Chitinophagaceae</taxon>
        <taxon>Ginsengibacter</taxon>
    </lineage>
</organism>
<dbReference type="AlphaFoldDB" id="A0A5J5IJF7"/>
<comment type="caution">
    <text evidence="3">The sequence shown here is derived from an EMBL/GenBank/DDBJ whole genome shotgun (WGS) entry which is preliminary data.</text>
</comment>
<dbReference type="PANTHER" id="PTHR34094">
    <property type="match status" value="1"/>
</dbReference>
<evidence type="ECO:0000256" key="1">
    <source>
        <dbReference type="SAM" id="MobiDB-lite"/>
    </source>
</evidence>
<feature type="chain" id="PRO_5023931919" description="Adhesin domain-containing protein" evidence="2">
    <location>
        <begin position="20"/>
        <end position="346"/>
    </location>
</feature>
<proteinExistence type="predicted"/>
<feature type="region of interest" description="Disordered" evidence="1">
    <location>
        <begin position="168"/>
        <end position="192"/>
    </location>
</feature>
<dbReference type="PANTHER" id="PTHR34094:SF1">
    <property type="entry name" value="PROTEIN FAM185A"/>
    <property type="match status" value="1"/>
</dbReference>